<dbReference type="EMBL" id="VFSV01000033">
    <property type="protein sequence ID" value="TRD15890.1"/>
    <property type="molecule type" value="Genomic_DNA"/>
</dbReference>
<dbReference type="Proteomes" id="UP000318590">
    <property type="component" value="Unassembled WGS sequence"/>
</dbReference>
<dbReference type="OrthoDB" id="2065409at2"/>
<reference evidence="1 2" key="1">
    <citation type="submission" date="2019-06" db="EMBL/GenBank/DDBJ databases">
        <title>Paenimaribius caenipelagi gen. nov., sp. nov., isolated from a tidal flat.</title>
        <authorList>
            <person name="Yoon J.-H."/>
        </authorList>
    </citation>
    <scope>NUCLEOTIDE SEQUENCE [LARGE SCALE GENOMIC DNA]</scope>
    <source>
        <strain evidence="1 2">JBTF-M29</strain>
    </source>
</reference>
<comment type="caution">
    <text evidence="1">The sequence shown here is derived from an EMBL/GenBank/DDBJ whole genome shotgun (WGS) entry which is preliminary data.</text>
</comment>
<organism evidence="1 2">
    <name type="scientific">Palleronia caenipelagi</name>
    <dbReference type="NCBI Taxonomy" id="2489174"/>
    <lineage>
        <taxon>Bacteria</taxon>
        <taxon>Pseudomonadati</taxon>
        <taxon>Pseudomonadota</taxon>
        <taxon>Alphaproteobacteria</taxon>
        <taxon>Rhodobacterales</taxon>
        <taxon>Roseobacteraceae</taxon>
        <taxon>Palleronia</taxon>
    </lineage>
</organism>
<dbReference type="AlphaFoldDB" id="A0A547PP42"/>
<evidence type="ECO:0000313" key="1">
    <source>
        <dbReference type="EMBL" id="TRD15890.1"/>
    </source>
</evidence>
<name>A0A547PP42_9RHOB</name>
<proteinExistence type="predicted"/>
<sequence length="158" mass="17688">MPSRFAGQHVSLRACAGRIVLGSGQDVIAQHKRRFTRHVSYFEPWYSVPRLDREPGALRDGAPFMDWQLPEAMHRIREHYMAGTGGDRECVYLLLLARDHGIDVVGTACELTVDQNTLCLPAIINLINQLVEPVIMPLELCLRLSAANLATQGRLQTL</sequence>
<evidence type="ECO:0000313" key="2">
    <source>
        <dbReference type="Proteomes" id="UP000318590"/>
    </source>
</evidence>
<protein>
    <submittedName>
        <fullName evidence="1">Uncharacterized protein</fullName>
    </submittedName>
</protein>
<keyword evidence="2" id="KW-1185">Reference proteome</keyword>
<accession>A0A547PP42</accession>
<gene>
    <name evidence="1" type="ORF">FEV53_15000</name>
</gene>